<dbReference type="AlphaFoldDB" id="A0A835UZ72"/>
<proteinExistence type="predicted"/>
<sequence>MRTLSADWMANTGKQEDGHTALHLEEELNQFVFPGQFALQQLSHAFLAMYNAADLKVLLFGLPTTSHCLPLKPFEG</sequence>
<gene>
    <name evidence="1" type="ORF">HPP92_012599</name>
</gene>
<comment type="caution">
    <text evidence="1">The sequence shown here is derived from an EMBL/GenBank/DDBJ whole genome shotgun (WGS) entry which is preliminary data.</text>
</comment>
<accession>A0A835UZ72</accession>
<reference evidence="1 2" key="1">
    <citation type="journal article" date="2020" name="Nat. Food">
        <title>A phased Vanilla planifolia genome enables genetic improvement of flavour and production.</title>
        <authorList>
            <person name="Hasing T."/>
            <person name="Tang H."/>
            <person name="Brym M."/>
            <person name="Khazi F."/>
            <person name="Huang T."/>
            <person name="Chambers A.H."/>
        </authorList>
    </citation>
    <scope>NUCLEOTIDE SEQUENCE [LARGE SCALE GENOMIC DNA]</scope>
    <source>
        <tissue evidence="1">Leaf</tissue>
    </source>
</reference>
<dbReference type="Proteomes" id="UP000639772">
    <property type="component" value="Chromosome 6"/>
</dbReference>
<evidence type="ECO:0000313" key="2">
    <source>
        <dbReference type="Proteomes" id="UP000639772"/>
    </source>
</evidence>
<dbReference type="EMBL" id="JADCNM010000006">
    <property type="protein sequence ID" value="KAG0477880.1"/>
    <property type="molecule type" value="Genomic_DNA"/>
</dbReference>
<name>A0A835UZ72_VANPL</name>
<organism evidence="1 2">
    <name type="scientific">Vanilla planifolia</name>
    <name type="common">Vanilla</name>
    <dbReference type="NCBI Taxonomy" id="51239"/>
    <lineage>
        <taxon>Eukaryota</taxon>
        <taxon>Viridiplantae</taxon>
        <taxon>Streptophyta</taxon>
        <taxon>Embryophyta</taxon>
        <taxon>Tracheophyta</taxon>
        <taxon>Spermatophyta</taxon>
        <taxon>Magnoliopsida</taxon>
        <taxon>Liliopsida</taxon>
        <taxon>Asparagales</taxon>
        <taxon>Orchidaceae</taxon>
        <taxon>Vanilloideae</taxon>
        <taxon>Vanilleae</taxon>
        <taxon>Vanilla</taxon>
    </lineage>
</organism>
<evidence type="ECO:0000313" key="1">
    <source>
        <dbReference type="EMBL" id="KAG0477880.1"/>
    </source>
</evidence>
<protein>
    <submittedName>
        <fullName evidence="1">Uncharacterized protein</fullName>
    </submittedName>
</protein>